<evidence type="ECO:0000313" key="4">
    <source>
        <dbReference type="Proteomes" id="UP000054279"/>
    </source>
</evidence>
<proteinExistence type="predicted"/>
<reference evidence="3 4" key="1">
    <citation type="submission" date="2014-06" db="EMBL/GenBank/DDBJ databases">
        <title>Evolutionary Origins and Diversification of the Mycorrhizal Mutualists.</title>
        <authorList>
            <consortium name="DOE Joint Genome Institute"/>
            <consortium name="Mycorrhizal Genomics Consortium"/>
            <person name="Kohler A."/>
            <person name="Kuo A."/>
            <person name="Nagy L.G."/>
            <person name="Floudas D."/>
            <person name="Copeland A."/>
            <person name="Barry K.W."/>
            <person name="Cichocki N."/>
            <person name="Veneault-Fourrey C."/>
            <person name="LaButti K."/>
            <person name="Lindquist E.A."/>
            <person name="Lipzen A."/>
            <person name="Lundell T."/>
            <person name="Morin E."/>
            <person name="Murat C."/>
            <person name="Riley R."/>
            <person name="Ohm R."/>
            <person name="Sun H."/>
            <person name="Tunlid A."/>
            <person name="Henrissat B."/>
            <person name="Grigoriev I.V."/>
            <person name="Hibbett D.S."/>
            <person name="Martin F."/>
        </authorList>
    </citation>
    <scope>NUCLEOTIDE SEQUENCE [LARGE SCALE GENOMIC DNA]</scope>
    <source>
        <strain evidence="3 4">SS14</strain>
    </source>
</reference>
<dbReference type="HOGENOM" id="CLU_1511528_0_0_1"/>
<dbReference type="EMBL" id="KN837269">
    <property type="protein sequence ID" value="KIJ30062.1"/>
    <property type="molecule type" value="Genomic_DNA"/>
</dbReference>
<evidence type="ECO:0000256" key="1">
    <source>
        <dbReference type="SAM" id="MobiDB-lite"/>
    </source>
</evidence>
<dbReference type="AlphaFoldDB" id="A0A0C9UYW3"/>
<protein>
    <submittedName>
        <fullName evidence="3">Uncharacterized protein</fullName>
    </submittedName>
</protein>
<keyword evidence="4" id="KW-1185">Reference proteome</keyword>
<name>A0A0C9UYW3_SPHS4</name>
<feature type="region of interest" description="Disordered" evidence="1">
    <location>
        <begin position="156"/>
        <end position="178"/>
    </location>
</feature>
<gene>
    <name evidence="3" type="ORF">M422DRAFT_783943</name>
    <name evidence="2" type="ORF">M422DRAFT_784099</name>
</gene>
<dbReference type="Proteomes" id="UP000054279">
    <property type="component" value="Unassembled WGS sequence"/>
</dbReference>
<sequence>MYRVSSEDSVPKKRALYLLPLSHDVHTPSREVQMEVMRPKVQGLVHTWRWADAVLGCPQRRARTCSDLLKVGNGARKRSRARSFSSSLEMDVARTSDIFSDSPPCILSMCIGSDVSPPALLTDVAELYESLQILQYRNCGLSNPNLFQSSSAATLTDQPHCSYNEDEYDPTLSNSMGR</sequence>
<evidence type="ECO:0000313" key="2">
    <source>
        <dbReference type="EMBL" id="KIJ30062.1"/>
    </source>
</evidence>
<evidence type="ECO:0000313" key="3">
    <source>
        <dbReference type="EMBL" id="KIJ30611.1"/>
    </source>
</evidence>
<organism evidence="3 4">
    <name type="scientific">Sphaerobolus stellatus (strain SS14)</name>
    <dbReference type="NCBI Taxonomy" id="990650"/>
    <lineage>
        <taxon>Eukaryota</taxon>
        <taxon>Fungi</taxon>
        <taxon>Dikarya</taxon>
        <taxon>Basidiomycota</taxon>
        <taxon>Agaricomycotina</taxon>
        <taxon>Agaricomycetes</taxon>
        <taxon>Phallomycetidae</taxon>
        <taxon>Geastrales</taxon>
        <taxon>Sphaerobolaceae</taxon>
        <taxon>Sphaerobolus</taxon>
    </lineage>
</organism>
<accession>A0A0C9UYW3</accession>
<dbReference type="EMBL" id="KN837258">
    <property type="protein sequence ID" value="KIJ30611.1"/>
    <property type="molecule type" value="Genomic_DNA"/>
</dbReference>